<evidence type="ECO:0000313" key="3">
    <source>
        <dbReference type="Proteomes" id="UP001178507"/>
    </source>
</evidence>
<name>A0AA36MYQ4_9DINO</name>
<organism evidence="2 3">
    <name type="scientific">Effrenium voratum</name>
    <dbReference type="NCBI Taxonomy" id="2562239"/>
    <lineage>
        <taxon>Eukaryota</taxon>
        <taxon>Sar</taxon>
        <taxon>Alveolata</taxon>
        <taxon>Dinophyceae</taxon>
        <taxon>Suessiales</taxon>
        <taxon>Symbiodiniaceae</taxon>
        <taxon>Effrenium</taxon>
    </lineage>
</organism>
<accession>A0AA36MYQ4</accession>
<evidence type="ECO:0000256" key="1">
    <source>
        <dbReference type="SAM" id="Coils"/>
    </source>
</evidence>
<dbReference type="AlphaFoldDB" id="A0AA36MYQ4"/>
<protein>
    <submittedName>
        <fullName evidence="2">Uncharacterized protein</fullName>
    </submittedName>
</protein>
<feature type="coiled-coil region" evidence="1">
    <location>
        <begin position="92"/>
        <end position="126"/>
    </location>
</feature>
<dbReference type="Proteomes" id="UP001178507">
    <property type="component" value="Unassembled WGS sequence"/>
</dbReference>
<keyword evidence="1" id="KW-0175">Coiled coil</keyword>
<comment type="caution">
    <text evidence="2">The sequence shown here is derived from an EMBL/GenBank/DDBJ whole genome shotgun (WGS) entry which is preliminary data.</text>
</comment>
<gene>
    <name evidence="2" type="ORF">EVOR1521_LOCUS14278</name>
</gene>
<keyword evidence="3" id="KW-1185">Reference proteome</keyword>
<proteinExistence type="predicted"/>
<evidence type="ECO:0000313" key="2">
    <source>
        <dbReference type="EMBL" id="CAJ1388395.1"/>
    </source>
</evidence>
<reference evidence="2" key="1">
    <citation type="submission" date="2023-08" db="EMBL/GenBank/DDBJ databases">
        <authorList>
            <person name="Chen Y."/>
            <person name="Shah S."/>
            <person name="Dougan E. K."/>
            <person name="Thang M."/>
            <person name="Chan C."/>
        </authorList>
    </citation>
    <scope>NUCLEOTIDE SEQUENCE</scope>
</reference>
<dbReference type="EMBL" id="CAUJNA010001680">
    <property type="protein sequence ID" value="CAJ1388395.1"/>
    <property type="molecule type" value="Genomic_DNA"/>
</dbReference>
<sequence length="251" mass="28993">MQRKTMVSRGMAVLGSGGQCTREAHLRDNTVIRDGLESGIWEKSTPSKKSDRAGSQRYHVDFNTDVPPETAELWVGTPYAAWIEKDVIRRHQKENMAKLMELQQQIDEEARKRRAVEQQLLEAREELKQIPPLQEALMQCKQTMLKYVEKGVAASSLGNIRTVCRDILTEWRRHAQAKVTDRLRRRVPDVGRCHFELTQLHEEGLAHLKALQIDMLNTVTRFMDKDAMIIPPEDEDPWELPISPWHQPAAR</sequence>